<dbReference type="NCBIfam" id="TIGR02464">
    <property type="entry name" value="ribofla_fusion"/>
    <property type="match status" value="1"/>
</dbReference>
<dbReference type="OrthoDB" id="67297at2"/>
<comment type="catalytic activity">
    <reaction evidence="1">
        <text>5-amino-6-(5-phospho-D-ribosylamino)uracil + H2O = 5,6-diaminouracil + D-ribose 5-phosphate</text>
        <dbReference type="Rhea" id="RHEA:55020"/>
        <dbReference type="ChEBI" id="CHEBI:15377"/>
        <dbReference type="ChEBI" id="CHEBI:46252"/>
        <dbReference type="ChEBI" id="CHEBI:58453"/>
        <dbReference type="ChEBI" id="CHEBI:78346"/>
    </reaction>
</comment>
<evidence type="ECO:0000313" key="5">
    <source>
        <dbReference type="Proteomes" id="UP000249890"/>
    </source>
</evidence>
<dbReference type="KEGG" id="pdh:B9T62_31880"/>
<dbReference type="InterPro" id="IPR012816">
    <property type="entry name" value="NADAR"/>
</dbReference>
<dbReference type="CDD" id="cd15457">
    <property type="entry name" value="NADAR"/>
    <property type="match status" value="1"/>
</dbReference>
<dbReference type="Pfam" id="PF08719">
    <property type="entry name" value="NADAR"/>
    <property type="match status" value="1"/>
</dbReference>
<proteinExistence type="predicted"/>
<dbReference type="SUPFAM" id="SSF143990">
    <property type="entry name" value="YbiA-like"/>
    <property type="match status" value="1"/>
</dbReference>
<gene>
    <name evidence="4" type="ORF">B9T62_31880</name>
</gene>
<protein>
    <recommendedName>
        <fullName evidence="3">NADAR domain-containing protein</fullName>
    </recommendedName>
</protein>
<sequence length="186" mass="21212">MRYTLTDLQAACRAGQKFKYLLFWGHTPPSDGSINQSCFSQWWPCRFTADGVEYSCTEQYMMAEKARLFNDSGVLAEIMEAKHPKTMKAQGRVVQGFDNEIWEKHCYDIVKKGNLAKFSQNAELGLYLINTNKRILVEASPVDRVWGIGLSKDHPSAEDTLKWRGKNLLGFALTEVKQLLQMPQAE</sequence>
<dbReference type="InterPro" id="IPR037238">
    <property type="entry name" value="YbiA-like_sf"/>
</dbReference>
<dbReference type="Gene3D" id="1.10.357.40">
    <property type="entry name" value="YbiA-like"/>
    <property type="match status" value="1"/>
</dbReference>
<organism evidence="4 5">
    <name type="scientific">Paenibacillus donghaensis</name>
    <dbReference type="NCBI Taxonomy" id="414771"/>
    <lineage>
        <taxon>Bacteria</taxon>
        <taxon>Bacillati</taxon>
        <taxon>Bacillota</taxon>
        <taxon>Bacilli</taxon>
        <taxon>Bacillales</taxon>
        <taxon>Paenibacillaceae</taxon>
        <taxon>Paenibacillus</taxon>
    </lineage>
</organism>
<accession>A0A2Z2KT72</accession>
<reference evidence="4 5" key="1">
    <citation type="submission" date="2017-06" db="EMBL/GenBank/DDBJ databases">
        <title>Complete genome sequence of Paenibacillus donghaensis KCTC 13049T isolated from East Sea sediment, South Korea.</title>
        <authorList>
            <person name="Jung B.K."/>
            <person name="Hong S.-J."/>
            <person name="Shin J.-H."/>
        </authorList>
    </citation>
    <scope>NUCLEOTIDE SEQUENCE [LARGE SCALE GENOMIC DNA]</scope>
    <source>
        <strain evidence="4 5">KCTC 13049</strain>
    </source>
</reference>
<evidence type="ECO:0000256" key="1">
    <source>
        <dbReference type="ARBA" id="ARBA00000022"/>
    </source>
</evidence>
<evidence type="ECO:0000313" key="4">
    <source>
        <dbReference type="EMBL" id="ASA24952.1"/>
    </source>
</evidence>
<name>A0A2Z2KT72_9BACL</name>
<dbReference type="EMBL" id="CP021780">
    <property type="protein sequence ID" value="ASA24952.1"/>
    <property type="molecule type" value="Genomic_DNA"/>
</dbReference>
<evidence type="ECO:0000259" key="3">
    <source>
        <dbReference type="Pfam" id="PF08719"/>
    </source>
</evidence>
<keyword evidence="5" id="KW-1185">Reference proteome</keyword>
<dbReference type="Proteomes" id="UP000249890">
    <property type="component" value="Chromosome"/>
</dbReference>
<evidence type="ECO:0000256" key="2">
    <source>
        <dbReference type="ARBA" id="ARBA00000751"/>
    </source>
</evidence>
<dbReference type="AlphaFoldDB" id="A0A2Z2KT72"/>
<feature type="domain" description="NADAR" evidence="3">
    <location>
        <begin position="23"/>
        <end position="180"/>
    </location>
</feature>
<dbReference type="RefSeq" id="WP_087918921.1">
    <property type="nucleotide sequence ID" value="NZ_CP021780.1"/>
</dbReference>
<comment type="catalytic activity">
    <reaction evidence="2">
        <text>2,5-diamino-6-hydroxy-4-(5-phosphoribosylamino)-pyrimidine + H2O = 2,5,6-triamino-4-hydroxypyrimidine + D-ribose 5-phosphate</text>
        <dbReference type="Rhea" id="RHEA:23436"/>
        <dbReference type="ChEBI" id="CHEBI:15377"/>
        <dbReference type="ChEBI" id="CHEBI:58614"/>
        <dbReference type="ChEBI" id="CHEBI:78346"/>
        <dbReference type="ChEBI" id="CHEBI:137796"/>
    </reaction>
</comment>